<dbReference type="SUPFAM" id="SSF103263">
    <property type="entry name" value="Chorismate synthase, AroC"/>
    <property type="match status" value="1"/>
</dbReference>
<dbReference type="PIRSF" id="PIRSF001456">
    <property type="entry name" value="Chorismate_synth"/>
    <property type="match status" value="1"/>
</dbReference>
<dbReference type="GO" id="GO:0010181">
    <property type="term" value="F:FMN binding"/>
    <property type="evidence" value="ECO:0007669"/>
    <property type="project" value="TreeGrafter"/>
</dbReference>
<dbReference type="EC" id="4.2.3.5" evidence="3 7"/>
<comment type="subunit">
    <text evidence="7">Homotetramer.</text>
</comment>
<keyword evidence="7" id="KW-0285">Flavoprotein</keyword>
<dbReference type="PANTHER" id="PTHR21085">
    <property type="entry name" value="CHORISMATE SYNTHASE"/>
    <property type="match status" value="1"/>
</dbReference>
<keyword evidence="7" id="KW-0521">NADP</keyword>
<dbReference type="InterPro" id="IPR020541">
    <property type="entry name" value="Chorismate_synthase_CS"/>
</dbReference>
<dbReference type="OrthoDB" id="9771806at2"/>
<keyword evidence="4 7" id="KW-0028">Amino-acid biosynthesis</keyword>
<dbReference type="GO" id="GO:0005829">
    <property type="term" value="C:cytosol"/>
    <property type="evidence" value="ECO:0007669"/>
    <property type="project" value="TreeGrafter"/>
</dbReference>
<dbReference type="EMBL" id="UFVD01000001">
    <property type="protein sequence ID" value="SUX11176.1"/>
    <property type="molecule type" value="Genomic_DNA"/>
</dbReference>
<feature type="binding site" evidence="7">
    <location>
        <position position="276"/>
    </location>
    <ligand>
        <name>FMN</name>
        <dbReference type="ChEBI" id="CHEBI:58210"/>
    </ligand>
</feature>
<comment type="catalytic activity">
    <reaction evidence="7 8">
        <text>5-O-(1-carboxyvinyl)-3-phosphoshikimate = chorismate + phosphate</text>
        <dbReference type="Rhea" id="RHEA:21020"/>
        <dbReference type="ChEBI" id="CHEBI:29748"/>
        <dbReference type="ChEBI" id="CHEBI:43474"/>
        <dbReference type="ChEBI" id="CHEBI:57701"/>
        <dbReference type="EC" id="4.2.3.5"/>
    </reaction>
</comment>
<keyword evidence="5 7" id="KW-0057">Aromatic amino acid biosynthesis</keyword>
<evidence type="ECO:0000256" key="6">
    <source>
        <dbReference type="ARBA" id="ARBA00023239"/>
    </source>
</evidence>
<evidence type="ECO:0000256" key="1">
    <source>
        <dbReference type="ARBA" id="ARBA00005044"/>
    </source>
</evidence>
<dbReference type="GeneID" id="93090039"/>
<dbReference type="HAMAP" id="MF_00300">
    <property type="entry name" value="Chorismate_synth"/>
    <property type="match status" value="1"/>
</dbReference>
<gene>
    <name evidence="7 9" type="primary">aroC</name>
    <name evidence="9" type="ORF">NCTC12475_01391</name>
</gene>
<evidence type="ECO:0000256" key="8">
    <source>
        <dbReference type="RuleBase" id="RU000605"/>
    </source>
</evidence>
<evidence type="ECO:0000256" key="3">
    <source>
        <dbReference type="ARBA" id="ARBA00013036"/>
    </source>
</evidence>
<feature type="binding site" evidence="7">
    <location>
        <position position="51"/>
    </location>
    <ligand>
        <name>NADP(+)</name>
        <dbReference type="ChEBI" id="CHEBI:58349"/>
    </ligand>
</feature>
<dbReference type="PROSITE" id="PS00787">
    <property type="entry name" value="CHORISMATE_SYNTHASE_1"/>
    <property type="match status" value="1"/>
</dbReference>
<dbReference type="AlphaFoldDB" id="A0A381DKH9"/>
<organism evidence="9 10">
    <name type="scientific">Campylobacter sputorum subsp. sputorum</name>
    <dbReference type="NCBI Taxonomy" id="32024"/>
    <lineage>
        <taxon>Bacteria</taxon>
        <taxon>Pseudomonadati</taxon>
        <taxon>Campylobacterota</taxon>
        <taxon>Epsilonproteobacteria</taxon>
        <taxon>Campylobacterales</taxon>
        <taxon>Campylobacteraceae</taxon>
        <taxon>Campylobacter</taxon>
    </lineage>
</organism>
<dbReference type="GO" id="GO:0004107">
    <property type="term" value="F:chorismate synthase activity"/>
    <property type="evidence" value="ECO:0007669"/>
    <property type="project" value="UniProtKB-UniRule"/>
</dbReference>
<comment type="cofactor">
    <cofactor evidence="7 8">
        <name>FMNH2</name>
        <dbReference type="ChEBI" id="CHEBI:57618"/>
    </cofactor>
    <text evidence="7 8">Reduced FMN (FMNH(2)).</text>
</comment>
<dbReference type="PROSITE" id="PS00788">
    <property type="entry name" value="CHORISMATE_SYNTHASE_2"/>
    <property type="match status" value="1"/>
</dbReference>
<dbReference type="Gene3D" id="3.60.150.10">
    <property type="entry name" value="Chorismate synthase AroC"/>
    <property type="match status" value="1"/>
</dbReference>
<dbReference type="GO" id="GO:0008652">
    <property type="term" value="P:amino acid biosynthetic process"/>
    <property type="evidence" value="ECO:0007669"/>
    <property type="project" value="UniProtKB-KW"/>
</dbReference>
<comment type="similarity">
    <text evidence="2 7 8">Belongs to the chorismate synthase family.</text>
</comment>
<feature type="binding site" evidence="7">
    <location>
        <begin position="236"/>
        <end position="237"/>
    </location>
    <ligand>
        <name>FMN</name>
        <dbReference type="ChEBI" id="CHEBI:58210"/>
    </ligand>
</feature>
<sequence length="359" mass="39038">MNTFGTRLRLSTFGESHGVAIGGMLDGLPSNVKIDESFIQNELDKRKPGGKFATSRKESDKVQILSGVFDGLSTGCPIGFIIHNENQKSSHYENIKDIFRPGHADYTYFMKFGTRDYRGGGRSSARESAIRVCGGAISQLLLSNFDINVQSAVYSVGNISSKFENIDFKYAQNSEIYACSKEFEDKFKQEIINAKNSHNSVGGSVITKITGAMAGLGEVLYAKFDAKLAEAMMGINGVKGVEIGNGINSAKSNGFENNDFMDKNGFLTNHSGGILGGITNGNEIIIKTHFKPTPSIFLQEPTIDINLKECICELKGRHDPCIAIRGSVVATAMARLVCADMLLLNASANLENLKKIYKD</sequence>
<evidence type="ECO:0000256" key="2">
    <source>
        <dbReference type="ARBA" id="ARBA00008014"/>
    </source>
</evidence>
<dbReference type="PANTHER" id="PTHR21085:SF0">
    <property type="entry name" value="CHORISMATE SYNTHASE"/>
    <property type="match status" value="1"/>
</dbReference>
<name>A0A381DKH9_9BACT</name>
<dbReference type="STRING" id="32024.GCA_000788295_01584"/>
<dbReference type="GO" id="GO:0009423">
    <property type="term" value="P:chorismate biosynthetic process"/>
    <property type="evidence" value="ECO:0007669"/>
    <property type="project" value="UniProtKB-UniRule"/>
</dbReference>
<dbReference type="Proteomes" id="UP000254920">
    <property type="component" value="Unassembled WGS sequence"/>
</dbReference>
<accession>A0A381DKH9</accession>
<reference evidence="9 10" key="1">
    <citation type="submission" date="2018-06" db="EMBL/GenBank/DDBJ databases">
        <authorList>
            <consortium name="Pathogen Informatics"/>
            <person name="Doyle S."/>
        </authorList>
    </citation>
    <scope>NUCLEOTIDE SEQUENCE [LARGE SCALE GENOMIC DNA]</scope>
    <source>
        <strain evidence="9 10">NCTC12475</strain>
    </source>
</reference>
<protein>
    <recommendedName>
        <fullName evidence="3 7">Chorismate synthase</fullName>
        <shortName evidence="7">CS</shortName>
        <ecNumber evidence="3 7">4.2.3.5</ecNumber>
    </recommendedName>
    <alternativeName>
        <fullName evidence="7">5-enolpyruvylshikimate-3-phosphate phospholyase</fullName>
    </alternativeName>
</protein>
<keyword evidence="7" id="KW-0274">FAD</keyword>
<keyword evidence="7" id="KW-0288">FMN</keyword>
<evidence type="ECO:0000256" key="5">
    <source>
        <dbReference type="ARBA" id="ARBA00023141"/>
    </source>
</evidence>
<dbReference type="NCBIfam" id="NF003793">
    <property type="entry name" value="PRK05382.1"/>
    <property type="match status" value="1"/>
</dbReference>
<feature type="binding site" evidence="7">
    <location>
        <position position="46"/>
    </location>
    <ligand>
        <name>NADP(+)</name>
        <dbReference type="ChEBI" id="CHEBI:58349"/>
    </ligand>
</feature>
<dbReference type="InterPro" id="IPR035904">
    <property type="entry name" value="Chorismate_synth_AroC_sf"/>
</dbReference>
<evidence type="ECO:0000256" key="4">
    <source>
        <dbReference type="ARBA" id="ARBA00022605"/>
    </source>
</evidence>
<dbReference type="InterPro" id="IPR000453">
    <property type="entry name" value="Chorismate_synth"/>
</dbReference>
<evidence type="ECO:0000313" key="10">
    <source>
        <dbReference type="Proteomes" id="UP000254920"/>
    </source>
</evidence>
<proteinExistence type="inferred from homology"/>
<dbReference type="CDD" id="cd07304">
    <property type="entry name" value="Chorismate_synthase"/>
    <property type="match status" value="1"/>
</dbReference>
<evidence type="ECO:0000313" key="9">
    <source>
        <dbReference type="EMBL" id="SUX11176.1"/>
    </source>
</evidence>
<dbReference type="UniPathway" id="UPA00053">
    <property type="reaction ID" value="UER00090"/>
</dbReference>
<dbReference type="GO" id="GO:0009073">
    <property type="term" value="P:aromatic amino acid family biosynthetic process"/>
    <property type="evidence" value="ECO:0007669"/>
    <property type="project" value="UniProtKB-KW"/>
</dbReference>
<dbReference type="RefSeq" id="WP_089181939.1">
    <property type="nucleotide sequence ID" value="NZ_CP043427.1"/>
</dbReference>
<feature type="binding site" evidence="7">
    <location>
        <begin position="122"/>
        <end position="124"/>
    </location>
    <ligand>
        <name>FMN</name>
        <dbReference type="ChEBI" id="CHEBI:58210"/>
    </ligand>
</feature>
<comment type="pathway">
    <text evidence="1 7 8">Metabolic intermediate biosynthesis; chorismate biosynthesis; chorismate from D-erythrose 4-phosphate and phosphoenolpyruvate: step 7/7.</text>
</comment>
<comment type="function">
    <text evidence="7">Catalyzes the anti-1,4-elimination of the C-3 phosphate and the C-6 proR hydrogen from 5-enolpyruvylshikimate-3-phosphate (EPSP) to yield chorismate, which is the branch point compound that serves as the starting substrate for the three terminal pathways of aromatic amino acid biosynthesis. This reaction introduces a second double bond into the aromatic ring system.</text>
</comment>
<feature type="binding site" evidence="7">
    <location>
        <position position="317"/>
    </location>
    <ligand>
        <name>FMN</name>
        <dbReference type="ChEBI" id="CHEBI:58210"/>
    </ligand>
</feature>
<dbReference type="Pfam" id="PF01264">
    <property type="entry name" value="Chorismate_synt"/>
    <property type="match status" value="1"/>
</dbReference>
<feature type="binding site" evidence="7">
    <location>
        <begin position="291"/>
        <end position="295"/>
    </location>
    <ligand>
        <name>FMN</name>
        <dbReference type="ChEBI" id="CHEBI:58210"/>
    </ligand>
</feature>
<evidence type="ECO:0000256" key="7">
    <source>
        <dbReference type="HAMAP-Rule" id="MF_00300"/>
    </source>
</evidence>
<dbReference type="NCBIfam" id="TIGR00033">
    <property type="entry name" value="aroC"/>
    <property type="match status" value="1"/>
</dbReference>
<keyword evidence="10" id="KW-1185">Reference proteome</keyword>
<keyword evidence="6 7" id="KW-0456">Lyase</keyword>